<dbReference type="STRING" id="77166.J3JWS7"/>
<keyword evidence="8" id="KW-1185">Reference proteome</keyword>
<dbReference type="EnsemblMetazoa" id="XM_019904716.1">
    <property type="protein sequence ID" value="XP_019760275.1"/>
    <property type="gene ID" value="LOC109537816"/>
</dbReference>
<comment type="pathway">
    <text evidence="1">tRNA modification; 5-methoxycarbonylmethyl-2-thiouridine-tRNA biosynthesis.</text>
</comment>
<dbReference type="UniPathway" id="UPA00988"/>
<dbReference type="EnsemblMetazoa" id="XM_019904718.1">
    <property type="protein sequence ID" value="XP_019760277.1"/>
    <property type="gene ID" value="LOC109537816"/>
</dbReference>
<dbReference type="InterPro" id="IPR027417">
    <property type="entry name" value="P-loop_NTPase"/>
</dbReference>
<dbReference type="EnsemblMetazoa" id="XM_019904717.1">
    <property type="protein sequence ID" value="XP_019760276.1"/>
    <property type="gene ID" value="LOC109537816"/>
</dbReference>
<protein>
    <recommendedName>
        <fullName evidence="3">Elongator complex protein 6</fullName>
    </recommendedName>
</protein>
<evidence type="ECO:0000256" key="1">
    <source>
        <dbReference type="ARBA" id="ARBA00005043"/>
    </source>
</evidence>
<dbReference type="PANTHER" id="PTHR16184">
    <property type="entry name" value="ELONGATOR COMPLEX PROTEIN 6"/>
    <property type="match status" value="1"/>
</dbReference>
<evidence type="ECO:0000256" key="3">
    <source>
        <dbReference type="ARBA" id="ARBA00020263"/>
    </source>
</evidence>
<dbReference type="EnsemblMetazoa" id="XM_019904715.1">
    <property type="protein sequence ID" value="XP_019760274.1"/>
    <property type="gene ID" value="LOC109537816"/>
</dbReference>
<evidence type="ECO:0000256" key="2">
    <source>
        <dbReference type="ARBA" id="ARBA00008837"/>
    </source>
</evidence>
<dbReference type="Proteomes" id="UP000019118">
    <property type="component" value="Unassembled WGS sequence"/>
</dbReference>
<reference evidence="7" key="3">
    <citation type="submission" date="2024-08" db="UniProtKB">
        <authorList>
            <consortium name="EnsemblMetazoa"/>
        </authorList>
    </citation>
    <scope>IDENTIFICATION</scope>
</reference>
<name>J3JWS7_DENPD</name>
<dbReference type="GO" id="GO:0033588">
    <property type="term" value="C:elongator holoenzyme complex"/>
    <property type="evidence" value="ECO:0007669"/>
    <property type="project" value="InterPro"/>
</dbReference>
<sequence>MTFLSDPSVTNPVLSSLKIKSEDKIIFIRENSLADSNFIITHLFKQLLHQKSRICLLTLHNNFNHYQTIGKILGYDLREAEGKGDLKIIDLMEEMVEYIDREIEDNIHDERSQIIKCVYNTMEKQIEHFISTNNQPVYIVIDDASHFLDLGVELGPIIGFVNRCINLTSKDNVHTVINSHVESKSDLILANSIQYVCDVFICVSALKTGKSTDITGVMTVVREDNEKKYHYRTFDRGVKTFNPCDTIYNLYK</sequence>
<dbReference type="GO" id="GO:0002098">
    <property type="term" value="P:tRNA wobble uridine modification"/>
    <property type="evidence" value="ECO:0007669"/>
    <property type="project" value="InterPro"/>
</dbReference>
<dbReference type="CDD" id="cd19495">
    <property type="entry name" value="Elp6"/>
    <property type="match status" value="1"/>
</dbReference>
<dbReference type="OrthoDB" id="9995306at2759"/>
<reference evidence="8 9" key="2">
    <citation type="journal article" date="2013" name="Genome Biol.">
        <title>Draft genome of the mountain pine beetle, Dendroctonus ponderosae Hopkins, a major forest pest.</title>
        <authorList>
            <person name="Keeling C.I."/>
            <person name="Yuen M.M."/>
            <person name="Liao N.Y."/>
            <person name="Docking T.R."/>
            <person name="Chan S.K."/>
            <person name="Taylor G.A."/>
            <person name="Palmquist D.L."/>
            <person name="Jackman S.D."/>
            <person name="Nguyen A."/>
            <person name="Li M."/>
            <person name="Henderson H."/>
            <person name="Janes J.K."/>
            <person name="Zhao Y."/>
            <person name="Pandoh P."/>
            <person name="Moore R."/>
            <person name="Sperling F.A."/>
            <person name="Huber D.P."/>
            <person name="Birol I."/>
            <person name="Jones S.J."/>
            <person name="Bohlmann J."/>
        </authorList>
    </citation>
    <scope>NUCLEOTIDE SEQUENCE</scope>
</reference>
<dbReference type="EMBL" id="BT127695">
    <property type="protein sequence ID" value="AEE62657.1"/>
    <property type="molecule type" value="mRNA"/>
</dbReference>
<organism evidence="4">
    <name type="scientific">Dendroctonus ponderosae</name>
    <name type="common">Mountain pine beetle</name>
    <dbReference type="NCBI Taxonomy" id="77166"/>
    <lineage>
        <taxon>Eukaryota</taxon>
        <taxon>Metazoa</taxon>
        <taxon>Ecdysozoa</taxon>
        <taxon>Arthropoda</taxon>
        <taxon>Hexapoda</taxon>
        <taxon>Insecta</taxon>
        <taxon>Pterygota</taxon>
        <taxon>Neoptera</taxon>
        <taxon>Endopterygota</taxon>
        <taxon>Coleoptera</taxon>
        <taxon>Polyphaga</taxon>
        <taxon>Cucujiformia</taxon>
        <taxon>Curculionidae</taxon>
        <taxon>Scolytinae</taxon>
        <taxon>Dendroctonus</taxon>
    </lineage>
</organism>
<dbReference type="HOGENOM" id="CLU_092581_0_0_1"/>
<proteinExistence type="evidence at transcript level"/>
<accession>J3JWS7</accession>
<dbReference type="Gene3D" id="3.40.50.300">
    <property type="entry name" value="P-loop containing nucleotide triphosphate hydrolases"/>
    <property type="match status" value="1"/>
</dbReference>
<evidence type="ECO:0000313" key="8">
    <source>
        <dbReference type="Proteomes" id="UP000019118"/>
    </source>
</evidence>
<comment type="similarity">
    <text evidence="2">Belongs to the ELP6 family.</text>
</comment>
<dbReference type="InterPro" id="IPR018627">
    <property type="entry name" value="ELP6"/>
</dbReference>
<evidence type="ECO:0000313" key="4">
    <source>
        <dbReference type="EMBL" id="AEE62657.1"/>
    </source>
</evidence>
<dbReference type="PANTHER" id="PTHR16184:SF6">
    <property type="entry name" value="ELONGATOR COMPLEX PROTEIN 6"/>
    <property type="match status" value="1"/>
</dbReference>
<evidence type="ECO:0000313" key="5">
    <source>
        <dbReference type="EMBL" id="ENN76936.1"/>
    </source>
</evidence>
<dbReference type="OMA" id="NVKIFNP"/>
<reference evidence="4" key="1">
    <citation type="journal article" date="2012" name="Insect Biochem. Mol. Biol.">
        <title>Transcriptome and full-length cDNA resources for the mountain pine beetle, Dendroctonus ponderosae Hopkins, a major insect pest of pine forests.</title>
        <authorList>
            <person name="Keeling C.I."/>
            <person name="Henderson H."/>
            <person name="Li M."/>
            <person name="Yuen M."/>
            <person name="Clark E.L."/>
            <person name="Fraser J.D."/>
            <person name="Huber D.P."/>
            <person name="Liao N.Y."/>
            <person name="Roderick Docking T."/>
            <person name="Birol I."/>
            <person name="Chan S.K."/>
            <person name="Taylor G.A."/>
            <person name="Palmquist D."/>
            <person name="Jones S.J."/>
            <person name="Bohlmann J."/>
        </authorList>
    </citation>
    <scope>NUCLEOTIDE SEQUENCE</scope>
    <source>
        <tissue evidence="4">Heads</tissue>
    </source>
</reference>
<evidence type="ECO:0000313" key="6">
    <source>
        <dbReference type="EMBL" id="ERL89706.1"/>
    </source>
</evidence>
<dbReference type="KEGG" id="dpa:109537816"/>
<dbReference type="EMBL" id="KB740966">
    <property type="protein sequence ID" value="ENN76936.1"/>
    <property type="molecule type" value="Genomic_DNA"/>
</dbReference>
<gene>
    <name evidence="7" type="primary">109537816</name>
    <name evidence="6" type="ORF">D910_07069</name>
    <name evidence="5" type="ORF">YQE_06583</name>
</gene>
<dbReference type="AlphaFoldDB" id="J3JWS7"/>
<dbReference type="Proteomes" id="UP000030742">
    <property type="component" value="Unassembled WGS sequence"/>
</dbReference>
<dbReference type="EMBL" id="KB632186">
    <property type="protein sequence ID" value="ERL89706.1"/>
    <property type="molecule type" value="Genomic_DNA"/>
</dbReference>
<dbReference type="Pfam" id="PF09807">
    <property type="entry name" value="ELP6"/>
    <property type="match status" value="1"/>
</dbReference>
<evidence type="ECO:0000313" key="9">
    <source>
        <dbReference type="Proteomes" id="UP000030742"/>
    </source>
</evidence>
<evidence type="ECO:0000313" key="7">
    <source>
        <dbReference type="EnsemblMetazoa" id="XP_019760274.1"/>
    </source>
</evidence>